<dbReference type="RefSeq" id="WP_225271309.1">
    <property type="nucleotide sequence ID" value="NZ_CP084058.1"/>
</dbReference>
<dbReference type="EMBL" id="LT559118">
    <property type="protein sequence ID" value="SBO91985.1"/>
    <property type="molecule type" value="Genomic_DNA"/>
</dbReference>
<feature type="domain" description="DUF397" evidence="1">
    <location>
        <begin position="24"/>
        <end position="65"/>
    </location>
</feature>
<accession>A0A1M4DZJ2</accession>
<evidence type="ECO:0000313" key="2">
    <source>
        <dbReference type="EMBL" id="SBO91985.1"/>
    </source>
</evidence>
<sequence>MTDLYGSTLDEVPFTRLCGGNQQNEDGESCVLIAPIPGMKDAYALRDSKNPDAGTLRFTGDELRAAGLATI</sequence>
<organism evidence="2">
    <name type="scientific">Nonomuraea gerenzanensis</name>
    <dbReference type="NCBI Taxonomy" id="93944"/>
    <lineage>
        <taxon>Bacteria</taxon>
        <taxon>Bacillati</taxon>
        <taxon>Actinomycetota</taxon>
        <taxon>Actinomycetes</taxon>
        <taxon>Streptosporangiales</taxon>
        <taxon>Streptosporangiaceae</taxon>
        <taxon>Nonomuraea</taxon>
    </lineage>
</organism>
<name>A0A1M4DZJ2_9ACTN</name>
<proteinExistence type="predicted"/>
<reference evidence="2" key="1">
    <citation type="submission" date="2016-04" db="EMBL/GenBank/DDBJ databases">
        <authorList>
            <person name="Evans L.H."/>
            <person name="Alamgir A."/>
            <person name="Owens N."/>
            <person name="Weber N.D."/>
            <person name="Virtaneva K."/>
            <person name="Barbian K."/>
            <person name="Babar A."/>
            <person name="Rosenke K."/>
        </authorList>
    </citation>
    <scope>NUCLEOTIDE SEQUENCE</scope>
    <source>
        <strain evidence="2">Nono1</strain>
    </source>
</reference>
<evidence type="ECO:0000259" key="1">
    <source>
        <dbReference type="Pfam" id="PF04149"/>
    </source>
</evidence>
<dbReference type="AlphaFoldDB" id="A0A1M4DZJ2"/>
<protein>
    <recommendedName>
        <fullName evidence="1">DUF397 domain-containing protein</fullName>
    </recommendedName>
</protein>
<dbReference type="Pfam" id="PF04149">
    <property type="entry name" value="DUF397"/>
    <property type="match status" value="1"/>
</dbReference>
<dbReference type="InterPro" id="IPR007278">
    <property type="entry name" value="DUF397"/>
</dbReference>
<gene>
    <name evidence="2" type="ORF">BN4615_P1499</name>
</gene>